<dbReference type="RefSeq" id="WP_317794219.1">
    <property type="nucleotide sequence ID" value="NZ_AP028461.1"/>
</dbReference>
<evidence type="ECO:0000313" key="3">
    <source>
        <dbReference type="Proteomes" id="UP001597183"/>
    </source>
</evidence>
<keyword evidence="1" id="KW-0472">Membrane</keyword>
<feature type="transmembrane region" description="Helical" evidence="1">
    <location>
        <begin position="90"/>
        <end position="108"/>
    </location>
</feature>
<feature type="transmembrane region" description="Helical" evidence="1">
    <location>
        <begin position="195"/>
        <end position="215"/>
    </location>
</feature>
<accession>A0ABW4AVD8</accession>
<proteinExistence type="predicted"/>
<dbReference type="EMBL" id="JBHTMK010000079">
    <property type="protein sequence ID" value="MFD1374181.1"/>
    <property type="molecule type" value="Genomic_DNA"/>
</dbReference>
<name>A0ABW4AVD8_9ACTN</name>
<feature type="transmembrane region" description="Helical" evidence="1">
    <location>
        <begin position="120"/>
        <end position="140"/>
    </location>
</feature>
<evidence type="ECO:0008006" key="4">
    <source>
        <dbReference type="Google" id="ProtNLM"/>
    </source>
</evidence>
<protein>
    <recommendedName>
        <fullName evidence="4">DUF998 domain-containing protein</fullName>
    </recommendedName>
</protein>
<sequence length="226" mass="23353">MITVAVGVLIAAYVSFWMPALDLPVDTGRSLEGQSVVHRFGLALASLSLLPALVAALPLAVPAGARGWAAAGSAAVLTAFSFSTGNLGLYHLPIALLLWAATIVPFVLRRGIGRVAARAWRVTAAVFLALPALPAGSAIFTTGEDVVWFAVLLWVVAPLVLAALCVWGLRIGYAATALAGAAVMIAAVVDQGFLFAAFWLFAAVYLMIGASGFTATRPILRLQPAG</sequence>
<feature type="transmembrane region" description="Helical" evidence="1">
    <location>
        <begin position="171"/>
        <end position="189"/>
    </location>
</feature>
<evidence type="ECO:0000313" key="2">
    <source>
        <dbReference type="EMBL" id="MFD1374181.1"/>
    </source>
</evidence>
<feature type="transmembrane region" description="Helical" evidence="1">
    <location>
        <begin position="67"/>
        <end position="84"/>
    </location>
</feature>
<reference evidence="3" key="1">
    <citation type="journal article" date="2019" name="Int. J. Syst. Evol. Microbiol.">
        <title>The Global Catalogue of Microorganisms (GCM) 10K type strain sequencing project: providing services to taxonomists for standard genome sequencing and annotation.</title>
        <authorList>
            <consortium name="The Broad Institute Genomics Platform"/>
            <consortium name="The Broad Institute Genome Sequencing Center for Infectious Disease"/>
            <person name="Wu L."/>
            <person name="Ma J."/>
        </authorList>
    </citation>
    <scope>NUCLEOTIDE SEQUENCE [LARGE SCALE GENOMIC DNA]</scope>
    <source>
        <strain evidence="3">CCM 7526</strain>
    </source>
</reference>
<keyword evidence="3" id="KW-1185">Reference proteome</keyword>
<evidence type="ECO:0000256" key="1">
    <source>
        <dbReference type="SAM" id="Phobius"/>
    </source>
</evidence>
<keyword evidence="1" id="KW-0812">Transmembrane</keyword>
<gene>
    <name evidence="2" type="ORF">ACFQ5G_53385</name>
</gene>
<comment type="caution">
    <text evidence="2">The sequence shown here is derived from an EMBL/GenBank/DDBJ whole genome shotgun (WGS) entry which is preliminary data.</text>
</comment>
<keyword evidence="1" id="KW-1133">Transmembrane helix</keyword>
<dbReference type="Proteomes" id="UP001597183">
    <property type="component" value="Unassembled WGS sequence"/>
</dbReference>
<organism evidence="2 3">
    <name type="scientific">Actinoplanes sichuanensis</name>
    <dbReference type="NCBI Taxonomy" id="512349"/>
    <lineage>
        <taxon>Bacteria</taxon>
        <taxon>Bacillati</taxon>
        <taxon>Actinomycetota</taxon>
        <taxon>Actinomycetes</taxon>
        <taxon>Micromonosporales</taxon>
        <taxon>Micromonosporaceae</taxon>
        <taxon>Actinoplanes</taxon>
    </lineage>
</organism>
<feature type="transmembrane region" description="Helical" evidence="1">
    <location>
        <begin position="40"/>
        <end position="60"/>
    </location>
</feature>
<feature type="transmembrane region" description="Helical" evidence="1">
    <location>
        <begin position="146"/>
        <end position="164"/>
    </location>
</feature>